<evidence type="ECO:0000256" key="8">
    <source>
        <dbReference type="SAM" id="MobiDB-lite"/>
    </source>
</evidence>
<organism evidence="11 12">
    <name type="scientific">Streptomyces pyxinicus</name>
    <dbReference type="NCBI Taxonomy" id="2970331"/>
    <lineage>
        <taxon>Bacteria</taxon>
        <taxon>Bacillati</taxon>
        <taxon>Actinomycetota</taxon>
        <taxon>Actinomycetes</taxon>
        <taxon>Kitasatosporales</taxon>
        <taxon>Streptomycetaceae</taxon>
        <taxon>Streptomyces</taxon>
    </lineage>
</organism>
<feature type="transmembrane region" description="Helical" evidence="9">
    <location>
        <begin position="255"/>
        <end position="273"/>
    </location>
</feature>
<feature type="transmembrane region" description="Helical" evidence="9">
    <location>
        <begin position="140"/>
        <end position="171"/>
    </location>
</feature>
<feature type="region of interest" description="Disordered" evidence="8">
    <location>
        <begin position="439"/>
        <end position="475"/>
    </location>
</feature>
<evidence type="ECO:0000256" key="6">
    <source>
        <dbReference type="ARBA" id="ARBA00022989"/>
    </source>
</evidence>
<evidence type="ECO:0000313" key="12">
    <source>
        <dbReference type="Proteomes" id="UP001205612"/>
    </source>
</evidence>
<feature type="transmembrane region" description="Helical" evidence="9">
    <location>
        <begin position="114"/>
        <end position="133"/>
    </location>
</feature>
<evidence type="ECO:0000256" key="4">
    <source>
        <dbReference type="ARBA" id="ARBA00022679"/>
    </source>
</evidence>
<dbReference type="GO" id="GO:0016757">
    <property type="term" value="F:glycosyltransferase activity"/>
    <property type="evidence" value="ECO:0007669"/>
    <property type="project" value="UniProtKB-KW"/>
</dbReference>
<keyword evidence="7 9" id="KW-0472">Membrane</keyword>
<proteinExistence type="predicted"/>
<evidence type="ECO:0000313" key="11">
    <source>
        <dbReference type="EMBL" id="MCS0602569.1"/>
    </source>
</evidence>
<feature type="compositionally biased region" description="Low complexity" evidence="8">
    <location>
        <begin position="464"/>
        <end position="473"/>
    </location>
</feature>
<comment type="caution">
    <text evidence="11">The sequence shown here is derived from an EMBL/GenBank/DDBJ whole genome shotgun (WGS) entry which is preliminary data.</text>
</comment>
<dbReference type="InterPro" id="IPR038731">
    <property type="entry name" value="RgtA/B/C-like"/>
</dbReference>
<evidence type="ECO:0000259" key="10">
    <source>
        <dbReference type="Pfam" id="PF13231"/>
    </source>
</evidence>
<keyword evidence="3 11" id="KW-0328">Glycosyltransferase</keyword>
<comment type="subcellular location">
    <subcellularLocation>
        <location evidence="1">Cell membrane</location>
        <topology evidence="1">Multi-pass membrane protein</topology>
    </subcellularLocation>
</comment>
<dbReference type="Proteomes" id="UP001205612">
    <property type="component" value="Unassembled WGS sequence"/>
</dbReference>
<dbReference type="EMBL" id="JANUGP010000009">
    <property type="protein sequence ID" value="MCS0602569.1"/>
    <property type="molecule type" value="Genomic_DNA"/>
</dbReference>
<keyword evidence="2" id="KW-1003">Cell membrane</keyword>
<evidence type="ECO:0000256" key="1">
    <source>
        <dbReference type="ARBA" id="ARBA00004651"/>
    </source>
</evidence>
<sequence>MLAAGFWGLDRGGMWRDEAVTFQVARRGVPGIWRVLHDVDAVHGLYYLLMHAVLLVHPGEVVLRLPSVCAAAATAGLVAALGARLVRPRVGLWAGLLYAVTPLAGHYAQEGRSYALVAAGATGATLLFVRAVRIVRPGSWWAYGAVVAVTCWLHEFAVLLLLAHAVTLAFARAGARVWRGWGRASGAVVLSLVPMVLVSRGQSAQVAWLRTPTWETAEGLLRAFFGSVDGVYWVCLALAVVGLAGLAGRRGEITCAGVALPLAVVPPGVLMLASQVSPLYVDRYVLYALGGAPLLVACGAERVAGVVGRLWADARGVPAAAGARGRPRGEVSLAVTIACSRAGTRPEAWCRSGGRGPDLWGLPDACPRGDGLPDGCPCGGGLPGGCPCGGGLPGGCPCGGGLPGGCPCGGGLPDACPRGGGLPGGCSCGDDLPDGCRRSGSRQGGRWRRWLSTARQVPTERAGSASSTPTAPARHVDSVDCLDSVHRLDSVDCLDSVHRPDSVRRLDSVRYLNGGPAPRRGRPRSTPGGTRRRWRPARTARPGAAPSAGTARRRAGVLLGVLAVALVPLLQWPLLQADRDPGRRPDDLAAVSRAAGRETAPGDPVVFVPGALRNVALTYPGAFRGMRDIALGEGAAASGTLYGREVGTGELRRRLAGLRRVWVVGDRGLLDGRWVARNPHERTKLDVLAGEFRAGQETVRDGVVVRLYVRRTSESPAPPPLLPRPARW</sequence>
<evidence type="ECO:0000256" key="2">
    <source>
        <dbReference type="ARBA" id="ARBA00022475"/>
    </source>
</evidence>
<evidence type="ECO:0000256" key="5">
    <source>
        <dbReference type="ARBA" id="ARBA00022692"/>
    </source>
</evidence>
<dbReference type="EC" id="2.4.-.-" evidence="11"/>
<keyword evidence="12" id="KW-1185">Reference proteome</keyword>
<name>A0ABT2B231_9ACTN</name>
<feature type="compositionally biased region" description="Low complexity" evidence="8">
    <location>
        <begin position="514"/>
        <end position="529"/>
    </location>
</feature>
<feature type="transmembrane region" description="Helical" evidence="9">
    <location>
        <begin position="230"/>
        <end position="248"/>
    </location>
</feature>
<keyword evidence="5 9" id="KW-0812">Transmembrane</keyword>
<gene>
    <name evidence="11" type="ORF">NX794_15320</name>
</gene>
<evidence type="ECO:0000256" key="9">
    <source>
        <dbReference type="SAM" id="Phobius"/>
    </source>
</evidence>
<evidence type="ECO:0000256" key="3">
    <source>
        <dbReference type="ARBA" id="ARBA00022676"/>
    </source>
</evidence>
<accession>A0ABT2B231</accession>
<protein>
    <submittedName>
        <fullName evidence="11">Glycosyltransferase family 39 protein</fullName>
        <ecNumber evidence="11">2.4.-.-</ecNumber>
    </submittedName>
</protein>
<dbReference type="Pfam" id="PF13231">
    <property type="entry name" value="PMT_2"/>
    <property type="match status" value="1"/>
</dbReference>
<feature type="compositionally biased region" description="Low complexity" evidence="8">
    <location>
        <begin position="539"/>
        <end position="550"/>
    </location>
</feature>
<feature type="domain" description="Glycosyltransferase RgtA/B/C/D-like" evidence="10">
    <location>
        <begin position="47"/>
        <end position="193"/>
    </location>
</feature>
<keyword evidence="4 11" id="KW-0808">Transferase</keyword>
<reference evidence="11 12" key="1">
    <citation type="submission" date="2022-08" db="EMBL/GenBank/DDBJ databases">
        <authorList>
            <person name="Somphong A."/>
            <person name="Phongsopitanun W."/>
        </authorList>
    </citation>
    <scope>NUCLEOTIDE SEQUENCE [LARGE SCALE GENOMIC DNA]</scope>
    <source>
        <strain evidence="11 12">LP11</strain>
    </source>
</reference>
<dbReference type="InterPro" id="IPR050297">
    <property type="entry name" value="LipidA_mod_glycosyltrf_83"/>
</dbReference>
<keyword evidence="6 9" id="KW-1133">Transmembrane helix</keyword>
<feature type="transmembrane region" description="Helical" evidence="9">
    <location>
        <begin position="90"/>
        <end position="108"/>
    </location>
</feature>
<dbReference type="PANTHER" id="PTHR33908">
    <property type="entry name" value="MANNOSYLTRANSFERASE YKCB-RELATED"/>
    <property type="match status" value="1"/>
</dbReference>
<feature type="transmembrane region" description="Helical" evidence="9">
    <location>
        <begin position="285"/>
        <end position="305"/>
    </location>
</feature>
<feature type="transmembrane region" description="Helical" evidence="9">
    <location>
        <begin position="61"/>
        <end position="83"/>
    </location>
</feature>
<feature type="transmembrane region" description="Helical" evidence="9">
    <location>
        <begin position="555"/>
        <end position="575"/>
    </location>
</feature>
<feature type="region of interest" description="Disordered" evidence="8">
    <location>
        <begin position="508"/>
        <end position="550"/>
    </location>
</feature>
<dbReference type="PANTHER" id="PTHR33908:SF3">
    <property type="entry name" value="UNDECAPRENYL PHOSPHATE-ALPHA-4-AMINO-4-DEOXY-L-ARABINOSE ARABINOSYL TRANSFERASE"/>
    <property type="match status" value="1"/>
</dbReference>
<evidence type="ECO:0000256" key="7">
    <source>
        <dbReference type="ARBA" id="ARBA00023136"/>
    </source>
</evidence>